<evidence type="ECO:0000313" key="2">
    <source>
        <dbReference type="Proteomes" id="UP000220527"/>
    </source>
</evidence>
<name>A0A2A6RP80_9CHLR</name>
<dbReference type="Proteomes" id="UP000220527">
    <property type="component" value="Unassembled WGS sequence"/>
</dbReference>
<organism evidence="1 2">
    <name type="scientific">Candidatus Viridilinea mediisalina</name>
    <dbReference type="NCBI Taxonomy" id="2024553"/>
    <lineage>
        <taxon>Bacteria</taxon>
        <taxon>Bacillati</taxon>
        <taxon>Chloroflexota</taxon>
        <taxon>Chloroflexia</taxon>
        <taxon>Chloroflexales</taxon>
        <taxon>Chloroflexineae</taxon>
        <taxon>Oscillochloridaceae</taxon>
        <taxon>Candidatus Viridilinea</taxon>
    </lineage>
</organism>
<accession>A0A2A6RP80</accession>
<evidence type="ECO:0000313" key="1">
    <source>
        <dbReference type="EMBL" id="PDW04857.1"/>
    </source>
</evidence>
<dbReference type="AlphaFoldDB" id="A0A2A6RP80"/>
<proteinExistence type="predicted"/>
<keyword evidence="2" id="KW-1185">Reference proteome</keyword>
<gene>
    <name evidence="1" type="ORF">CJ255_01220</name>
</gene>
<dbReference type="EMBL" id="NQWI01000003">
    <property type="protein sequence ID" value="PDW04857.1"/>
    <property type="molecule type" value="Genomic_DNA"/>
</dbReference>
<dbReference type="RefSeq" id="WP_097642269.1">
    <property type="nucleotide sequence ID" value="NZ_NQWI01000003.1"/>
</dbReference>
<reference evidence="2" key="1">
    <citation type="submission" date="2017-08" db="EMBL/GenBank/DDBJ databases">
        <authorList>
            <person name="Grouzdev D.S."/>
            <person name="Gaisin V.A."/>
            <person name="Rysina M.S."/>
            <person name="Gorlenko V.M."/>
        </authorList>
    </citation>
    <scope>NUCLEOTIDE SEQUENCE [LARGE SCALE GENOMIC DNA]</scope>
    <source>
        <strain evidence="2">Kir15-3F</strain>
    </source>
</reference>
<comment type="caution">
    <text evidence="1">The sequence shown here is derived from an EMBL/GenBank/DDBJ whole genome shotgun (WGS) entry which is preliminary data.</text>
</comment>
<sequence>MRQYTEETWVLCGTILCTFFAFFAATHRAQRAEIEALLPQLEADGWRIATATQRIWAGERELAQLAAGLDVEDTALIARILSFVANPAAAGLLEEE</sequence>
<protein>
    <submittedName>
        <fullName evidence="1">Uncharacterized protein</fullName>
    </submittedName>
</protein>
<dbReference type="OrthoDB" id="150866at2"/>